<organism evidence="6 7">
    <name type="scientific">Tetrahymena thermophila (strain SB210)</name>
    <dbReference type="NCBI Taxonomy" id="312017"/>
    <lineage>
        <taxon>Eukaryota</taxon>
        <taxon>Sar</taxon>
        <taxon>Alveolata</taxon>
        <taxon>Ciliophora</taxon>
        <taxon>Intramacronucleata</taxon>
        <taxon>Oligohymenophorea</taxon>
        <taxon>Hymenostomatida</taxon>
        <taxon>Tetrahymenina</taxon>
        <taxon>Tetrahymenidae</taxon>
        <taxon>Tetrahymena</taxon>
    </lineage>
</organism>
<keyword evidence="3 5" id="KW-1133">Transmembrane helix</keyword>
<dbReference type="KEGG" id="tet:TTHERM_00013010"/>
<keyword evidence="2 5" id="KW-0812">Transmembrane</keyword>
<dbReference type="Pfam" id="PF00335">
    <property type="entry name" value="Tetraspanin"/>
    <property type="match status" value="1"/>
</dbReference>
<feature type="transmembrane region" description="Helical" evidence="5">
    <location>
        <begin position="14"/>
        <end position="33"/>
    </location>
</feature>
<gene>
    <name evidence="6" type="ORF">TTHERM_00013010</name>
</gene>
<evidence type="ECO:0000313" key="6">
    <source>
        <dbReference type="EMBL" id="EAR88036.1"/>
    </source>
</evidence>
<evidence type="ECO:0000256" key="1">
    <source>
        <dbReference type="ARBA" id="ARBA00004141"/>
    </source>
</evidence>
<evidence type="ECO:0000313" key="7">
    <source>
        <dbReference type="Proteomes" id="UP000009168"/>
    </source>
</evidence>
<feature type="transmembrane region" description="Helical" evidence="5">
    <location>
        <begin position="250"/>
        <end position="272"/>
    </location>
</feature>
<evidence type="ECO:0000256" key="3">
    <source>
        <dbReference type="ARBA" id="ARBA00022989"/>
    </source>
</evidence>
<dbReference type="InParanoid" id="Q22RT6"/>
<accession>Q22RT6</accession>
<proteinExistence type="predicted"/>
<dbReference type="InterPro" id="IPR018499">
    <property type="entry name" value="Tetraspanin/Peripherin"/>
</dbReference>
<evidence type="ECO:0000256" key="2">
    <source>
        <dbReference type="ARBA" id="ARBA00022692"/>
    </source>
</evidence>
<feature type="transmembrane region" description="Helical" evidence="5">
    <location>
        <begin position="84"/>
        <end position="105"/>
    </location>
</feature>
<evidence type="ECO:0000256" key="5">
    <source>
        <dbReference type="SAM" id="Phobius"/>
    </source>
</evidence>
<dbReference type="AlphaFoldDB" id="Q22RT6"/>
<sequence>MGSFKTNLRLTEKLCYANLVTGLVGIITGIVLLGVNSDYKDFGESYNIYKASYTLLILVGVFFAILGLLGICAQRKKRNCTMTIYNIGVIVLMIFIGCSLIVMIYTKVKLSQFKDDTNCSKQSLMKDLKATYDAGKSLLCSSRCPCDANPISFPAQVYSNFYFANNGVERLDECNNYTHKIDINFSYDYNNYNDYLRNLVNLLRTAEESFNCSGFCSTNSYYVFRNINDGTPSAGKDCKEEFLNFISKNIIIAIVITSILVVYMLIVTYLSLSTMLSDERKQNGGYYQEQNRIQVPNQNEQNNVENMNYIPNSNQNNLGNMNNNIYNNYNNNNNIYNTNQPTKNNNSVSYINRPYPNNYQYQQNITYVPGIAPPQNIEGLPVIQEIQLQNQEQKYPQLQQTNQGYINNMQTPHQENAKYAKY</sequence>
<keyword evidence="7" id="KW-1185">Reference proteome</keyword>
<dbReference type="GeneID" id="7846084"/>
<dbReference type="GO" id="GO:0016020">
    <property type="term" value="C:membrane"/>
    <property type="evidence" value="ECO:0007669"/>
    <property type="project" value="UniProtKB-SubCell"/>
</dbReference>
<dbReference type="RefSeq" id="XP_001008281.1">
    <property type="nucleotide sequence ID" value="XM_001008281.1"/>
</dbReference>
<evidence type="ECO:0000256" key="4">
    <source>
        <dbReference type="ARBA" id="ARBA00023136"/>
    </source>
</evidence>
<comment type="subcellular location">
    <subcellularLocation>
        <location evidence="1">Membrane</location>
        <topology evidence="1">Multi-pass membrane protein</topology>
    </subcellularLocation>
</comment>
<keyword evidence="4 5" id="KW-0472">Membrane</keyword>
<protein>
    <submittedName>
        <fullName evidence="6">Tetraspanin family protein</fullName>
    </submittedName>
</protein>
<dbReference type="EMBL" id="GG662845">
    <property type="protein sequence ID" value="EAR88036.1"/>
    <property type="molecule type" value="Genomic_DNA"/>
</dbReference>
<dbReference type="HOGENOM" id="CLU_053789_1_0_1"/>
<dbReference type="OMA" id="INEWSAE"/>
<reference evidence="7" key="1">
    <citation type="journal article" date="2006" name="PLoS Biol.">
        <title>Macronuclear genome sequence of the ciliate Tetrahymena thermophila, a model eukaryote.</title>
        <authorList>
            <person name="Eisen J.A."/>
            <person name="Coyne R.S."/>
            <person name="Wu M."/>
            <person name="Wu D."/>
            <person name="Thiagarajan M."/>
            <person name="Wortman J.R."/>
            <person name="Badger J.H."/>
            <person name="Ren Q."/>
            <person name="Amedeo P."/>
            <person name="Jones K.M."/>
            <person name="Tallon L.J."/>
            <person name="Delcher A.L."/>
            <person name="Salzberg S.L."/>
            <person name="Silva J.C."/>
            <person name="Haas B.J."/>
            <person name="Majoros W.H."/>
            <person name="Farzad M."/>
            <person name="Carlton J.M."/>
            <person name="Smith R.K. Jr."/>
            <person name="Garg J."/>
            <person name="Pearlman R.E."/>
            <person name="Karrer K.M."/>
            <person name="Sun L."/>
            <person name="Manning G."/>
            <person name="Elde N.C."/>
            <person name="Turkewitz A.P."/>
            <person name="Asai D.J."/>
            <person name="Wilkes D.E."/>
            <person name="Wang Y."/>
            <person name="Cai H."/>
            <person name="Collins K."/>
            <person name="Stewart B.A."/>
            <person name="Lee S.R."/>
            <person name="Wilamowska K."/>
            <person name="Weinberg Z."/>
            <person name="Ruzzo W.L."/>
            <person name="Wloga D."/>
            <person name="Gaertig J."/>
            <person name="Frankel J."/>
            <person name="Tsao C.-C."/>
            <person name="Gorovsky M.A."/>
            <person name="Keeling P.J."/>
            <person name="Waller R.F."/>
            <person name="Patron N.J."/>
            <person name="Cherry J.M."/>
            <person name="Stover N.A."/>
            <person name="Krieger C.J."/>
            <person name="del Toro C."/>
            <person name="Ryder H.F."/>
            <person name="Williamson S.C."/>
            <person name="Barbeau R.A."/>
            <person name="Hamilton E.P."/>
            <person name="Orias E."/>
        </authorList>
    </citation>
    <scope>NUCLEOTIDE SEQUENCE [LARGE SCALE GENOMIC DNA]</scope>
    <source>
        <strain evidence="7">SB210</strain>
    </source>
</reference>
<dbReference type="Proteomes" id="UP000009168">
    <property type="component" value="Unassembled WGS sequence"/>
</dbReference>
<feature type="transmembrane region" description="Helical" evidence="5">
    <location>
        <begin position="53"/>
        <end position="72"/>
    </location>
</feature>
<name>Q22RT6_TETTS</name>